<dbReference type="Proteomes" id="UP000789739">
    <property type="component" value="Unassembled WGS sequence"/>
</dbReference>
<keyword evidence="3" id="KW-1185">Reference proteome</keyword>
<feature type="compositionally biased region" description="Polar residues" evidence="1">
    <location>
        <begin position="83"/>
        <end position="93"/>
    </location>
</feature>
<sequence length="93" mass="10529">MYDHRFLAGSKENASWLLQRNGPVRHKAINTYCDSLKVQYGCVNVGLMESTQYQQIQLLDTTSELEHKFGRASAGAARHRLHPTNSRKNPTGQ</sequence>
<protein>
    <submittedName>
        <fullName evidence="2">6788_t:CDS:1</fullName>
    </submittedName>
</protein>
<dbReference type="AlphaFoldDB" id="A0A9N8YWI1"/>
<reference evidence="2" key="1">
    <citation type="submission" date="2021-06" db="EMBL/GenBank/DDBJ databases">
        <authorList>
            <person name="Kallberg Y."/>
            <person name="Tangrot J."/>
            <person name="Rosling A."/>
        </authorList>
    </citation>
    <scope>NUCLEOTIDE SEQUENCE</scope>
    <source>
        <strain evidence="2">BR232B</strain>
    </source>
</reference>
<proteinExistence type="predicted"/>
<dbReference type="EMBL" id="CAJVPI010000002">
    <property type="protein sequence ID" value="CAG8451146.1"/>
    <property type="molecule type" value="Genomic_DNA"/>
</dbReference>
<name>A0A9N8YWI1_9GLOM</name>
<feature type="region of interest" description="Disordered" evidence="1">
    <location>
        <begin position="69"/>
        <end position="93"/>
    </location>
</feature>
<evidence type="ECO:0000313" key="2">
    <source>
        <dbReference type="EMBL" id="CAG8451146.1"/>
    </source>
</evidence>
<evidence type="ECO:0000256" key="1">
    <source>
        <dbReference type="SAM" id="MobiDB-lite"/>
    </source>
</evidence>
<accession>A0A9N8YWI1</accession>
<gene>
    <name evidence="2" type="ORF">PBRASI_LOCUS38</name>
</gene>
<organism evidence="2 3">
    <name type="scientific">Paraglomus brasilianum</name>
    <dbReference type="NCBI Taxonomy" id="144538"/>
    <lineage>
        <taxon>Eukaryota</taxon>
        <taxon>Fungi</taxon>
        <taxon>Fungi incertae sedis</taxon>
        <taxon>Mucoromycota</taxon>
        <taxon>Glomeromycotina</taxon>
        <taxon>Glomeromycetes</taxon>
        <taxon>Paraglomerales</taxon>
        <taxon>Paraglomeraceae</taxon>
        <taxon>Paraglomus</taxon>
    </lineage>
</organism>
<evidence type="ECO:0000313" key="3">
    <source>
        <dbReference type="Proteomes" id="UP000789739"/>
    </source>
</evidence>
<comment type="caution">
    <text evidence="2">The sequence shown here is derived from an EMBL/GenBank/DDBJ whole genome shotgun (WGS) entry which is preliminary data.</text>
</comment>